<gene>
    <name evidence="2" type="ORF">ACFFR3_43765</name>
</gene>
<protein>
    <submittedName>
        <fullName evidence="2">Uncharacterized protein</fullName>
    </submittedName>
</protein>
<name>A0ABV5P1M5_9ACTN</name>
<dbReference type="PROSITE" id="PS51318">
    <property type="entry name" value="TAT"/>
    <property type="match status" value="1"/>
</dbReference>
<accession>A0ABV5P1M5</accession>
<dbReference type="EMBL" id="JBHMCF010000051">
    <property type="protein sequence ID" value="MFB9476453.1"/>
    <property type="molecule type" value="Genomic_DNA"/>
</dbReference>
<dbReference type="Proteomes" id="UP001589568">
    <property type="component" value="Unassembled WGS sequence"/>
</dbReference>
<dbReference type="InterPro" id="IPR006311">
    <property type="entry name" value="TAT_signal"/>
</dbReference>
<dbReference type="RefSeq" id="WP_345400318.1">
    <property type="nucleotide sequence ID" value="NZ_BAAAXS010000001.1"/>
</dbReference>
<evidence type="ECO:0000313" key="2">
    <source>
        <dbReference type="EMBL" id="MFB9476453.1"/>
    </source>
</evidence>
<proteinExistence type="predicted"/>
<reference evidence="2 3" key="1">
    <citation type="submission" date="2024-09" db="EMBL/GenBank/DDBJ databases">
        <authorList>
            <person name="Sun Q."/>
            <person name="Mori K."/>
        </authorList>
    </citation>
    <scope>NUCLEOTIDE SEQUENCE [LARGE SCALE GENOMIC DNA]</scope>
    <source>
        <strain evidence="2 3">JCM 3324</strain>
    </source>
</reference>
<evidence type="ECO:0000256" key="1">
    <source>
        <dbReference type="SAM" id="SignalP"/>
    </source>
</evidence>
<feature type="signal peptide" evidence="1">
    <location>
        <begin position="1"/>
        <end position="31"/>
    </location>
</feature>
<feature type="chain" id="PRO_5045218596" evidence="1">
    <location>
        <begin position="32"/>
        <end position="247"/>
    </location>
</feature>
<sequence>MRSTRASLIAGGTALAALLFTAQPAARPAAAAPVGTGCLAYGQVGSYLSREGGLKLTLSPGFLAELRRAGIGLSALGPVELVDGGKALWTPVGERYDTVATPSGRICHPGGFSFSDPETNVTYEIDTFRMVFAATGGSGLLAIPAVNGRPRPRGELTLAGFSLREALAPGTFVRHGGGAGPRKVALTLHQSWADDLNRELGTRLRGGAHWADLAIAWQGTPSRPVPAGTSPGLRGIELVSAAIRRTS</sequence>
<comment type="caution">
    <text evidence="2">The sequence shown here is derived from an EMBL/GenBank/DDBJ whole genome shotgun (WGS) entry which is preliminary data.</text>
</comment>
<keyword evidence="3" id="KW-1185">Reference proteome</keyword>
<evidence type="ECO:0000313" key="3">
    <source>
        <dbReference type="Proteomes" id="UP001589568"/>
    </source>
</evidence>
<keyword evidence="1" id="KW-0732">Signal</keyword>
<organism evidence="2 3">
    <name type="scientific">Nonomuraea salmonea</name>
    <dbReference type="NCBI Taxonomy" id="46181"/>
    <lineage>
        <taxon>Bacteria</taxon>
        <taxon>Bacillati</taxon>
        <taxon>Actinomycetota</taxon>
        <taxon>Actinomycetes</taxon>
        <taxon>Streptosporangiales</taxon>
        <taxon>Streptosporangiaceae</taxon>
        <taxon>Nonomuraea</taxon>
    </lineage>
</organism>